<evidence type="ECO:0000259" key="1">
    <source>
        <dbReference type="Pfam" id="PF01575"/>
    </source>
</evidence>
<proteinExistence type="predicted"/>
<dbReference type="InterPro" id="IPR002539">
    <property type="entry name" value="MaoC-like_dom"/>
</dbReference>
<dbReference type="Proteomes" id="UP000237655">
    <property type="component" value="Chromosome"/>
</dbReference>
<sequence>MSHIDDSFDPAAHVTCARKSFDELRVGDRFVIPSRTIGDANFSAFQAASMDNHPIHYDMEYCRAQGHPTLLGHGYQALILCAPGASALPHVLGDALIGFVEQSSKFLGPLYLGDTAYPALEITDLTRQRTNGVVTLRNTVHNQRRELILDGWQKLLVRLLG</sequence>
<protein>
    <submittedName>
        <fullName evidence="2">MaoC family dehydratase</fullName>
    </submittedName>
</protein>
<dbReference type="AlphaFoldDB" id="A0A2S0MNM1"/>
<dbReference type="KEGG" id="thas:C6Y53_06895"/>
<reference evidence="3" key="1">
    <citation type="submission" date="2018-03" db="EMBL/GenBank/DDBJ databases">
        <title>Genomic analysis of the strain SH-1 isolated from shrimp intestine.</title>
        <authorList>
            <person name="Kim Y.-S."/>
            <person name="Kim S.-E."/>
            <person name="Kim K.-H."/>
        </authorList>
    </citation>
    <scope>NUCLEOTIDE SEQUENCE [LARGE SCALE GENOMIC DNA]</scope>
    <source>
        <strain evidence="3">SH-1</strain>
    </source>
</reference>
<dbReference type="InterPro" id="IPR029069">
    <property type="entry name" value="HotDog_dom_sf"/>
</dbReference>
<evidence type="ECO:0000313" key="3">
    <source>
        <dbReference type="Proteomes" id="UP000237655"/>
    </source>
</evidence>
<feature type="domain" description="MaoC-like" evidence="1">
    <location>
        <begin position="33"/>
        <end position="141"/>
    </location>
</feature>
<accession>A0A2S0MNM1</accession>
<dbReference type="RefSeq" id="WP_106471779.1">
    <property type="nucleotide sequence ID" value="NZ_CP027665.1"/>
</dbReference>
<gene>
    <name evidence="2" type="ORF">C6Y53_06895</name>
</gene>
<evidence type="ECO:0000313" key="2">
    <source>
        <dbReference type="EMBL" id="AVO37468.1"/>
    </source>
</evidence>
<dbReference type="CDD" id="cd03441">
    <property type="entry name" value="R_hydratase_like"/>
    <property type="match status" value="1"/>
</dbReference>
<dbReference type="SUPFAM" id="SSF54637">
    <property type="entry name" value="Thioesterase/thiol ester dehydrase-isomerase"/>
    <property type="match status" value="1"/>
</dbReference>
<dbReference type="PANTHER" id="PTHR43664:SF1">
    <property type="entry name" value="BETA-METHYLMALYL-COA DEHYDRATASE"/>
    <property type="match status" value="1"/>
</dbReference>
<dbReference type="Gene3D" id="3.10.129.10">
    <property type="entry name" value="Hotdog Thioesterase"/>
    <property type="match status" value="1"/>
</dbReference>
<keyword evidence="3" id="KW-1185">Reference proteome</keyword>
<dbReference type="PANTHER" id="PTHR43664">
    <property type="entry name" value="MONOAMINE OXIDASE-RELATED"/>
    <property type="match status" value="1"/>
</dbReference>
<organism evidence="2 3">
    <name type="scientific">Pukyongiella litopenaei</name>
    <dbReference type="NCBI Taxonomy" id="2605946"/>
    <lineage>
        <taxon>Bacteria</taxon>
        <taxon>Pseudomonadati</taxon>
        <taxon>Pseudomonadota</taxon>
        <taxon>Alphaproteobacteria</taxon>
        <taxon>Rhodobacterales</taxon>
        <taxon>Paracoccaceae</taxon>
        <taxon>Pukyongiella</taxon>
    </lineage>
</organism>
<dbReference type="EMBL" id="CP027665">
    <property type="protein sequence ID" value="AVO37468.1"/>
    <property type="molecule type" value="Genomic_DNA"/>
</dbReference>
<name>A0A2S0MNM1_9RHOB</name>
<dbReference type="Pfam" id="PF01575">
    <property type="entry name" value="MaoC_dehydratas"/>
    <property type="match status" value="1"/>
</dbReference>
<dbReference type="InterPro" id="IPR052342">
    <property type="entry name" value="MCH/BMMD"/>
</dbReference>